<proteinExistence type="predicted"/>
<organism evidence="2 3">
    <name type="scientific">Rhizobium etli (strain CIAT 652)</name>
    <dbReference type="NCBI Taxonomy" id="491916"/>
    <lineage>
        <taxon>Bacteria</taxon>
        <taxon>Pseudomonadati</taxon>
        <taxon>Pseudomonadota</taxon>
        <taxon>Alphaproteobacteria</taxon>
        <taxon>Hyphomicrobiales</taxon>
        <taxon>Rhizobiaceae</taxon>
        <taxon>Rhizobium/Agrobacterium group</taxon>
        <taxon>Rhizobium</taxon>
    </lineage>
</organism>
<dbReference type="SUPFAM" id="SSF55154">
    <property type="entry name" value="CYTH-like phosphatases"/>
    <property type="match status" value="1"/>
</dbReference>
<reference evidence="2 3" key="1">
    <citation type="submission" date="2008-04" db="EMBL/GenBank/DDBJ databases">
        <title>Genome diversity and DNA divergence of Rhizobium etli.</title>
        <authorList>
            <person name="Gonzalez V."/>
            <person name="Acosta J.L."/>
            <person name="Santamaria R.I."/>
            <person name="Bustos P."/>
            <person name="Hernandez-Gonzalez I.L."/>
            <person name="Fernandez J.L."/>
            <person name="Diaz R."/>
            <person name="Flores M."/>
            <person name="Mora J."/>
            <person name="Palacios R."/>
            <person name="Davila G."/>
        </authorList>
    </citation>
    <scope>NUCLEOTIDE SEQUENCE [LARGE SCALE GENOMIC DNA]</scope>
    <source>
        <strain evidence="2 3">CIAT 652</strain>
    </source>
</reference>
<dbReference type="HOGENOM" id="CLU_745716_0_0_5"/>
<dbReference type="eggNOG" id="COG2954">
    <property type="taxonomic scope" value="Bacteria"/>
</dbReference>
<dbReference type="PANTHER" id="PTHR40114">
    <property type="entry name" value="SLR0698 PROTEIN"/>
    <property type="match status" value="1"/>
</dbReference>
<dbReference type="Pfam" id="PF01928">
    <property type="entry name" value="CYTH"/>
    <property type="match status" value="1"/>
</dbReference>
<name>B3PWN5_RHIE6</name>
<sequence>MTSETSTSHPMTSAEDLRKRALELQLLEMERSEKIKAREAKKHAEFVEDFFRKQIGETERAVIKRLVMKAAADGKYEALIYSFPSSFCTDSGRAINNNLSGWQNTLQGKAKELLELFEEVARPQGYGLKAMIINFPDGMPRRRRLLPYLGAACRVTGRSSACTSPAADSGSGITTCSEQREIQNVAASSARLYGRAALEGAIDLKATEIERKFLVRNDGWRRCAGISHVLQQAYLSRDENAVRIRVIDGRSACLTIKFRTSKLAKDEFEYEIPVEEARELLLHASGRVIEKTRYRVLHEGRIWDVDVFAGAYEGLTLAEIEMASEDDLPTLPQWLGREVTGNKRYSNRAMAAAPHKPSLREWAAEDRALRL</sequence>
<evidence type="ECO:0000313" key="3">
    <source>
        <dbReference type="Proteomes" id="UP000008817"/>
    </source>
</evidence>
<dbReference type="InterPro" id="IPR023577">
    <property type="entry name" value="CYTH_domain"/>
</dbReference>
<evidence type="ECO:0000259" key="1">
    <source>
        <dbReference type="PROSITE" id="PS51707"/>
    </source>
</evidence>
<dbReference type="Proteomes" id="UP000008817">
    <property type="component" value="Chromosome"/>
</dbReference>
<dbReference type="EMBL" id="CP001074">
    <property type="protein sequence ID" value="ACE89103.1"/>
    <property type="molecule type" value="Genomic_DNA"/>
</dbReference>
<dbReference type="PANTHER" id="PTHR40114:SF1">
    <property type="entry name" value="SLR0698 PROTEIN"/>
    <property type="match status" value="1"/>
</dbReference>
<dbReference type="AlphaFoldDB" id="B3PWN5"/>
<dbReference type="Gene3D" id="2.40.320.10">
    <property type="entry name" value="Hypothetical Protein Pfu-838710-001"/>
    <property type="match status" value="1"/>
</dbReference>
<dbReference type="CDD" id="cd07891">
    <property type="entry name" value="CYTH-like_CthTTM-like_1"/>
    <property type="match status" value="1"/>
</dbReference>
<evidence type="ECO:0000313" key="2">
    <source>
        <dbReference type="EMBL" id="ACE89103.1"/>
    </source>
</evidence>
<dbReference type="PROSITE" id="PS51707">
    <property type="entry name" value="CYTH"/>
    <property type="match status" value="1"/>
</dbReference>
<feature type="domain" description="CYTH" evidence="1">
    <location>
        <begin position="206"/>
        <end position="352"/>
    </location>
</feature>
<protein>
    <submittedName>
        <fullName evidence="2">Putative fusion protein: hypothetical conserved protein and adenylate cyclase protein</fullName>
    </submittedName>
</protein>
<gene>
    <name evidence="2" type="ordered locus">RHECIAT_CH0000107</name>
</gene>
<dbReference type="InterPro" id="IPR033469">
    <property type="entry name" value="CYTH-like_dom_sf"/>
</dbReference>
<dbReference type="SMART" id="SM01118">
    <property type="entry name" value="CYTH"/>
    <property type="match status" value="1"/>
</dbReference>
<dbReference type="KEGG" id="rec:RHECIAT_CH0000107"/>
<dbReference type="eggNOG" id="COG0517">
    <property type="taxonomic scope" value="Bacteria"/>
</dbReference>
<accession>B3PWN5</accession>
<dbReference type="InterPro" id="IPR012042">
    <property type="entry name" value="NeuTTM/CthTTM-like"/>
</dbReference>